<comment type="caution">
    <text evidence="1">The sequence shown here is derived from an EMBL/GenBank/DDBJ whole genome shotgun (WGS) entry which is preliminary data.</text>
</comment>
<sequence length="74" mass="8500">MRTNIDLDDELLTKAMKVTGLSTKKATVEEALRILVKRHDLKKVIDDLAGIGWEGNLDEMREGRFWDDDGRLDK</sequence>
<evidence type="ECO:0000313" key="1">
    <source>
        <dbReference type="EMBL" id="MBB3145305.1"/>
    </source>
</evidence>
<dbReference type="InterPro" id="IPR019239">
    <property type="entry name" value="VapB_antitoxin"/>
</dbReference>
<dbReference type="Pfam" id="PF09957">
    <property type="entry name" value="VapB_antitoxin"/>
    <property type="match status" value="1"/>
</dbReference>
<proteinExistence type="predicted"/>
<gene>
    <name evidence="1" type="ORF">FHS21_001710</name>
</gene>
<organism evidence="1 2">
    <name type="scientific">Phyllobacterium trifolii</name>
    <dbReference type="NCBI Taxonomy" id="300193"/>
    <lineage>
        <taxon>Bacteria</taxon>
        <taxon>Pseudomonadati</taxon>
        <taxon>Pseudomonadota</taxon>
        <taxon>Alphaproteobacteria</taxon>
        <taxon>Hyphomicrobiales</taxon>
        <taxon>Phyllobacteriaceae</taxon>
        <taxon>Phyllobacterium</taxon>
    </lineage>
</organism>
<keyword evidence="2" id="KW-1185">Reference proteome</keyword>
<dbReference type="RefSeq" id="WP_112530495.1">
    <property type="nucleotide sequence ID" value="NZ_JACHXN010000004.1"/>
</dbReference>
<protein>
    <submittedName>
        <fullName evidence="1">Arc/MetJ family transcription regulator</fullName>
    </submittedName>
</protein>
<reference evidence="1 2" key="1">
    <citation type="submission" date="2020-08" db="EMBL/GenBank/DDBJ databases">
        <title>Genomic Encyclopedia of Type Strains, Phase III (KMG-III): the genomes of soil and plant-associated and newly described type strains.</title>
        <authorList>
            <person name="Whitman W."/>
        </authorList>
    </citation>
    <scope>NUCLEOTIDE SEQUENCE [LARGE SCALE GENOMIC DNA]</scope>
    <source>
        <strain evidence="1 2">CECT 7015</strain>
    </source>
</reference>
<name>A0A839U5M2_9HYPH</name>
<evidence type="ECO:0000313" key="2">
    <source>
        <dbReference type="Proteomes" id="UP000554520"/>
    </source>
</evidence>
<accession>A0A839U5M2</accession>
<dbReference type="EMBL" id="JACHXN010000004">
    <property type="protein sequence ID" value="MBB3145305.1"/>
    <property type="molecule type" value="Genomic_DNA"/>
</dbReference>
<dbReference type="Proteomes" id="UP000554520">
    <property type="component" value="Unassembled WGS sequence"/>
</dbReference>
<dbReference type="AlphaFoldDB" id="A0A839U5M2"/>